<feature type="domain" description="Tubby C-terminal" evidence="2">
    <location>
        <begin position="206"/>
        <end position="493"/>
    </location>
</feature>
<dbReference type="AlphaFoldDB" id="A0A1V9YXY2"/>
<dbReference type="EMBL" id="JNBS01002519">
    <property type="protein sequence ID" value="OQR90571.1"/>
    <property type="molecule type" value="Genomic_DNA"/>
</dbReference>
<dbReference type="SUPFAM" id="SSF50156">
    <property type="entry name" value="PDZ domain-like"/>
    <property type="match status" value="1"/>
</dbReference>
<dbReference type="Gene3D" id="3.20.90.10">
    <property type="entry name" value="Tubby Protein, Chain A"/>
    <property type="match status" value="1"/>
</dbReference>
<evidence type="ECO:0000256" key="1">
    <source>
        <dbReference type="ARBA" id="ARBA00007129"/>
    </source>
</evidence>
<reference evidence="3 4" key="1">
    <citation type="journal article" date="2014" name="Genome Biol. Evol.">
        <title>The secreted proteins of Achlya hypogyna and Thraustotheca clavata identify the ancestral oomycete secretome and reveal gene acquisitions by horizontal gene transfer.</title>
        <authorList>
            <person name="Misner I."/>
            <person name="Blouin N."/>
            <person name="Leonard G."/>
            <person name="Richards T.A."/>
            <person name="Lane C.E."/>
        </authorList>
    </citation>
    <scope>NUCLEOTIDE SEQUENCE [LARGE SCALE GENOMIC DNA]</scope>
    <source>
        <strain evidence="3 4">ATCC 34112</strain>
    </source>
</reference>
<evidence type="ECO:0000259" key="2">
    <source>
        <dbReference type="Pfam" id="PF01167"/>
    </source>
</evidence>
<comment type="similarity">
    <text evidence="1">Belongs to the TUB family.</text>
</comment>
<dbReference type="Proteomes" id="UP000243217">
    <property type="component" value="Unassembled WGS sequence"/>
</dbReference>
<proteinExistence type="inferred from homology"/>
<protein>
    <submittedName>
        <fullName evidence="3">ATP-binding Cassette (ABC) superfamily</fullName>
    </submittedName>
</protein>
<dbReference type="SUPFAM" id="SSF54518">
    <property type="entry name" value="Tubby C-terminal domain-like"/>
    <property type="match status" value="1"/>
</dbReference>
<keyword evidence="3" id="KW-0547">Nucleotide-binding</keyword>
<dbReference type="PANTHER" id="PTHR16517">
    <property type="entry name" value="TUBBY-RELATED"/>
    <property type="match status" value="1"/>
</dbReference>
<accession>A0A1V9YXY2</accession>
<organism evidence="3 4">
    <name type="scientific">Thraustotheca clavata</name>
    <dbReference type="NCBI Taxonomy" id="74557"/>
    <lineage>
        <taxon>Eukaryota</taxon>
        <taxon>Sar</taxon>
        <taxon>Stramenopiles</taxon>
        <taxon>Oomycota</taxon>
        <taxon>Saprolegniomycetes</taxon>
        <taxon>Saprolegniales</taxon>
        <taxon>Achlyaceae</taxon>
        <taxon>Thraustotheca</taxon>
    </lineage>
</organism>
<dbReference type="OrthoDB" id="8775810at2759"/>
<keyword evidence="4" id="KW-1185">Reference proteome</keyword>
<comment type="caution">
    <text evidence="3">The sequence shown here is derived from an EMBL/GenBank/DDBJ whole genome shotgun (WGS) entry which is preliminary data.</text>
</comment>
<dbReference type="STRING" id="74557.A0A1V9YXY2"/>
<dbReference type="Pfam" id="PF01167">
    <property type="entry name" value="Tub"/>
    <property type="match status" value="1"/>
</dbReference>
<dbReference type="InterPro" id="IPR025659">
    <property type="entry name" value="Tubby-like_C"/>
</dbReference>
<dbReference type="PANTHER" id="PTHR16517:SF7">
    <property type="entry name" value="PROTEIN KING TUBBY"/>
    <property type="match status" value="1"/>
</dbReference>
<gene>
    <name evidence="3" type="ORF">THRCLA_09279</name>
</gene>
<evidence type="ECO:0000313" key="3">
    <source>
        <dbReference type="EMBL" id="OQR90571.1"/>
    </source>
</evidence>
<evidence type="ECO:0000313" key="4">
    <source>
        <dbReference type="Proteomes" id="UP000243217"/>
    </source>
</evidence>
<keyword evidence="3" id="KW-0067">ATP-binding</keyword>
<dbReference type="InterPro" id="IPR000007">
    <property type="entry name" value="Tubby_C"/>
</dbReference>
<sequence length="500" mass="57258">MRRSGGSGGEDRSYLKVHDDLRHRKEEEGEWGDFVGAVKQIQDENDTDDEIDTDLLSYTTRLIHDKKQREIEHRSYQVTFERGPIGLELEADWYGMHVTVKGFQKVDGKDGLAKMSKVVCVGDVIHAINDETCLDMTFDETLEKLRQVSKSMHTLHFTSLSGLNEMKSFRHDKDISLAKQYIQKHKTKFYRSLRKPGHEGLLYGCIERHCGEEVIALHFHREDTGEFLLACSVQSDYLGPFLFHTLQDSHHREWKDLPQQEDNAAYIGQMLPTFLGTEFRILDHNTAQEHEIGFLIYDTNVLGRIPNSLTLVLGREEDIAAKYFNRPSISERFKLRQSNRIYSPSATIFERIRSWSHDLESLVDNLTSPTHSLATRKMPVTPTRAPEKLVKTTEYGALEQDEHGDLLYFETKKPSWSEELNAWTLNFQGRVTSASKKNFLLCSQVGNEAMEEEFGADMIALRFGKISKARFTLDFQAPLSPMLALAIAASTFAKKRVVTS</sequence>
<name>A0A1V9YXY2_9STRA</name>
<dbReference type="InterPro" id="IPR036034">
    <property type="entry name" value="PDZ_sf"/>
</dbReference>
<dbReference type="GO" id="GO:0005524">
    <property type="term" value="F:ATP binding"/>
    <property type="evidence" value="ECO:0007669"/>
    <property type="project" value="UniProtKB-KW"/>
</dbReference>
<dbReference type="PRINTS" id="PR01573">
    <property type="entry name" value="SUPERTUBBY"/>
</dbReference>